<keyword evidence="4" id="KW-0489">Methyltransferase</keyword>
<dbReference type="SMART" id="SM00448">
    <property type="entry name" value="REC"/>
    <property type="match status" value="1"/>
</dbReference>
<comment type="caution">
    <text evidence="4">The sequence shown here is derived from an EMBL/GenBank/DDBJ whole genome shotgun (WGS) entry which is preliminary data.</text>
</comment>
<dbReference type="OrthoDB" id="5381863at2"/>
<dbReference type="SUPFAM" id="SSF52172">
    <property type="entry name" value="CheY-like"/>
    <property type="match status" value="1"/>
</dbReference>
<dbReference type="AlphaFoldDB" id="A0A085WK34"/>
<dbReference type="InterPro" id="IPR001789">
    <property type="entry name" value="Sig_transdc_resp-reg_receiver"/>
</dbReference>
<evidence type="ECO:0000259" key="3">
    <source>
        <dbReference type="PROSITE" id="PS50110"/>
    </source>
</evidence>
<keyword evidence="5" id="KW-1185">Reference proteome</keyword>
<name>A0A085WK34_9BACT</name>
<dbReference type="GO" id="GO:0008168">
    <property type="term" value="F:methyltransferase activity"/>
    <property type="evidence" value="ECO:0007669"/>
    <property type="project" value="UniProtKB-KW"/>
</dbReference>
<evidence type="ECO:0000313" key="5">
    <source>
        <dbReference type="Proteomes" id="UP000028725"/>
    </source>
</evidence>
<dbReference type="Pfam" id="PF00072">
    <property type="entry name" value="Response_reg"/>
    <property type="match status" value="1"/>
</dbReference>
<dbReference type="PANTHER" id="PTHR44591">
    <property type="entry name" value="STRESS RESPONSE REGULATOR PROTEIN 1"/>
    <property type="match status" value="1"/>
</dbReference>
<protein>
    <submittedName>
        <fullName evidence="4">Chemotaxis protein methyltransferase CheR</fullName>
    </submittedName>
</protein>
<dbReference type="CDD" id="cd00156">
    <property type="entry name" value="REC"/>
    <property type="match status" value="1"/>
</dbReference>
<dbReference type="Proteomes" id="UP000028725">
    <property type="component" value="Unassembled WGS sequence"/>
</dbReference>
<dbReference type="PANTHER" id="PTHR44591:SF3">
    <property type="entry name" value="RESPONSE REGULATORY DOMAIN-CONTAINING PROTEIN"/>
    <property type="match status" value="1"/>
</dbReference>
<dbReference type="PROSITE" id="PS50110">
    <property type="entry name" value="RESPONSE_REGULATORY"/>
    <property type="match status" value="1"/>
</dbReference>
<dbReference type="GO" id="GO:0000160">
    <property type="term" value="P:phosphorelay signal transduction system"/>
    <property type="evidence" value="ECO:0007669"/>
    <property type="project" value="InterPro"/>
</dbReference>
<dbReference type="InterPro" id="IPR011006">
    <property type="entry name" value="CheY-like_superfamily"/>
</dbReference>
<feature type="modified residue" description="4-aspartylphosphate" evidence="2">
    <location>
        <position position="60"/>
    </location>
</feature>
<dbReference type="Gene3D" id="3.40.50.2300">
    <property type="match status" value="1"/>
</dbReference>
<evidence type="ECO:0000256" key="1">
    <source>
        <dbReference type="ARBA" id="ARBA00022553"/>
    </source>
</evidence>
<feature type="domain" description="Response regulatory" evidence="3">
    <location>
        <begin position="10"/>
        <end position="120"/>
    </location>
</feature>
<reference evidence="4 5" key="1">
    <citation type="submission" date="2014-04" db="EMBL/GenBank/DDBJ databases">
        <title>Genome assembly of Hyalangium minutum DSM 14724.</title>
        <authorList>
            <person name="Sharma G."/>
            <person name="Subramanian S."/>
        </authorList>
    </citation>
    <scope>NUCLEOTIDE SEQUENCE [LARGE SCALE GENOMIC DNA]</scope>
    <source>
        <strain evidence="4 5">DSM 14724</strain>
    </source>
</reference>
<dbReference type="RefSeq" id="WP_044188486.1">
    <property type="nucleotide sequence ID" value="NZ_JMCB01000006.1"/>
</dbReference>
<evidence type="ECO:0000256" key="2">
    <source>
        <dbReference type="PROSITE-ProRule" id="PRU00169"/>
    </source>
</evidence>
<keyword evidence="1 2" id="KW-0597">Phosphoprotein</keyword>
<gene>
    <name evidence="4" type="ORF">DB31_7284</name>
</gene>
<proteinExistence type="predicted"/>
<dbReference type="STRING" id="394096.DB31_7284"/>
<keyword evidence="4" id="KW-0808">Transferase</keyword>
<dbReference type="EMBL" id="JMCB01000006">
    <property type="protein sequence ID" value="KFE68047.1"/>
    <property type="molecule type" value="Genomic_DNA"/>
</dbReference>
<dbReference type="GO" id="GO:0032259">
    <property type="term" value="P:methylation"/>
    <property type="evidence" value="ECO:0007669"/>
    <property type="project" value="UniProtKB-KW"/>
</dbReference>
<accession>A0A085WK34</accession>
<evidence type="ECO:0000313" key="4">
    <source>
        <dbReference type="EMBL" id="KFE68047.1"/>
    </source>
</evidence>
<sequence>MENSGTPHRSVLLVEDDPANWLTLSAVLEEAGFTVAVAESLPQAGQLLEGQPRYDAVLMDWSLGDGDARELIPLVRRRVPAAKIVLVSGQGRAAPPVQVDAVFHKGAHVDELLACLERLLSPGRG</sequence>
<dbReference type="InterPro" id="IPR050595">
    <property type="entry name" value="Bact_response_regulator"/>
</dbReference>
<organism evidence="4 5">
    <name type="scientific">Hyalangium minutum</name>
    <dbReference type="NCBI Taxonomy" id="394096"/>
    <lineage>
        <taxon>Bacteria</taxon>
        <taxon>Pseudomonadati</taxon>
        <taxon>Myxococcota</taxon>
        <taxon>Myxococcia</taxon>
        <taxon>Myxococcales</taxon>
        <taxon>Cystobacterineae</taxon>
        <taxon>Archangiaceae</taxon>
        <taxon>Hyalangium</taxon>
    </lineage>
</organism>